<name>A0A833QF83_9POAL</name>
<feature type="domain" description="DUF7795" evidence="2">
    <location>
        <begin position="145"/>
        <end position="261"/>
    </location>
</feature>
<dbReference type="EMBL" id="SWLB01000027">
    <property type="protein sequence ID" value="KAF3321369.1"/>
    <property type="molecule type" value="Genomic_DNA"/>
</dbReference>
<proteinExistence type="predicted"/>
<feature type="region of interest" description="Disordered" evidence="1">
    <location>
        <begin position="39"/>
        <end position="69"/>
    </location>
</feature>
<evidence type="ECO:0000313" key="3">
    <source>
        <dbReference type="EMBL" id="KAF3321369.1"/>
    </source>
</evidence>
<dbReference type="Proteomes" id="UP000623129">
    <property type="component" value="Unassembled WGS sequence"/>
</dbReference>
<dbReference type="AlphaFoldDB" id="A0A833QF83"/>
<evidence type="ECO:0000313" key="4">
    <source>
        <dbReference type="Proteomes" id="UP000623129"/>
    </source>
</evidence>
<accession>A0A833QF83</accession>
<dbReference type="PANTHER" id="PTHR35305:SF2">
    <property type="entry name" value="FAD-BINDING PROTEIN"/>
    <property type="match status" value="1"/>
</dbReference>
<gene>
    <name evidence="3" type="ORF">FCM35_KLT14622</name>
</gene>
<dbReference type="PANTHER" id="PTHR35305">
    <property type="entry name" value="FAD-BINDING PROTEIN"/>
    <property type="match status" value="1"/>
</dbReference>
<reference evidence="3" key="1">
    <citation type="submission" date="2020-01" db="EMBL/GenBank/DDBJ databases">
        <title>Genome sequence of Kobresia littledalei, the first chromosome-level genome in the family Cyperaceae.</title>
        <authorList>
            <person name="Qu G."/>
        </authorList>
    </citation>
    <scope>NUCLEOTIDE SEQUENCE</scope>
    <source>
        <strain evidence="3">C.B.Clarke</strain>
        <tissue evidence="3">Leaf</tissue>
    </source>
</reference>
<dbReference type="Pfam" id="PF25071">
    <property type="entry name" value="DUF7795"/>
    <property type="match status" value="1"/>
</dbReference>
<organism evidence="3 4">
    <name type="scientific">Carex littledalei</name>
    <dbReference type="NCBI Taxonomy" id="544730"/>
    <lineage>
        <taxon>Eukaryota</taxon>
        <taxon>Viridiplantae</taxon>
        <taxon>Streptophyta</taxon>
        <taxon>Embryophyta</taxon>
        <taxon>Tracheophyta</taxon>
        <taxon>Spermatophyta</taxon>
        <taxon>Magnoliopsida</taxon>
        <taxon>Liliopsida</taxon>
        <taxon>Poales</taxon>
        <taxon>Cyperaceae</taxon>
        <taxon>Cyperoideae</taxon>
        <taxon>Cariceae</taxon>
        <taxon>Carex</taxon>
        <taxon>Carex subgen. Euthyceras</taxon>
    </lineage>
</organism>
<dbReference type="InterPro" id="IPR056697">
    <property type="entry name" value="DUF7795"/>
</dbReference>
<evidence type="ECO:0000256" key="1">
    <source>
        <dbReference type="SAM" id="MobiDB-lite"/>
    </source>
</evidence>
<dbReference type="OrthoDB" id="744228at2759"/>
<protein>
    <recommendedName>
        <fullName evidence="2">DUF7795 domain-containing protein</fullName>
    </recommendedName>
</protein>
<keyword evidence="4" id="KW-1185">Reference proteome</keyword>
<comment type="caution">
    <text evidence="3">The sequence shown here is derived from an EMBL/GenBank/DDBJ whole genome shotgun (WGS) entry which is preliminary data.</text>
</comment>
<evidence type="ECO:0000259" key="2">
    <source>
        <dbReference type="Pfam" id="PF25071"/>
    </source>
</evidence>
<sequence>MVQSSRRRNRSGRPSTLLLFDFGRKVVIYNSNEKDVILPSPEEGAMEDKLASSSSNMSTPSNPPITVDPPPITNPTAEATSNMSRPLRDFALPQDMRDQCSIKMSEIEANNFDIKNSYLNLILQFFVNTGNLMVDKELDKILLATENKVVSIFTQFMLRITKVDELVDAGKRFLMRFNQELGYFRRPQINKDSKVVNEIIKSNMTERMKSYLDAGCTHSHHNIQNLSQLHNCMLGLQDFLKKAKASLDEIECFAEDAYKAAIESEHNALRFVQEHIDEPLMNQTASPEDEAEPLDVKEKSVSYATMMMVIYNMLKLDYTMQEKIVRSLSLNTSLSELETYCQMWDLRPYVDDDMMRHAWKSVPS</sequence>